<feature type="signal peptide" evidence="1">
    <location>
        <begin position="1"/>
        <end position="23"/>
    </location>
</feature>
<feature type="chain" id="PRO_5003211412" description="Xylanase" evidence="1">
    <location>
        <begin position="24"/>
        <end position="262"/>
    </location>
</feature>
<dbReference type="HOGENOM" id="CLU_065574_0_0_10"/>
<dbReference type="OrthoDB" id="1409585at2"/>
<dbReference type="Gene3D" id="2.30.260.10">
    <property type="entry name" value="putative xylanase like domain"/>
    <property type="match status" value="1"/>
</dbReference>
<gene>
    <name evidence="2" type="ordered locus">Bache_2200</name>
</gene>
<reference evidence="2 3" key="2">
    <citation type="journal article" date="2011" name="Stand. Genomic Sci.">
        <title>Complete genome sequence of Bacteroides helcogenes type strain (P 36-108).</title>
        <authorList>
            <person name="Pati A."/>
            <person name="Gronow S."/>
            <person name="Zeytun A."/>
            <person name="Lapidus A."/>
            <person name="Nolan M."/>
            <person name="Hammon N."/>
            <person name="Deshpande S."/>
            <person name="Cheng J.F."/>
            <person name="Tapia R."/>
            <person name="Han C."/>
            <person name="Goodwin L."/>
            <person name="Pitluck S."/>
            <person name="Liolios K."/>
            <person name="Pagani I."/>
            <person name="Ivanova N."/>
            <person name="Mavromatis K."/>
            <person name="Chen A."/>
            <person name="Palaniappan K."/>
            <person name="Land M."/>
            <person name="Hauser L."/>
            <person name="Chang Y.J."/>
            <person name="Jeffries C.D."/>
            <person name="Detter J.C."/>
            <person name="Brambilla E."/>
            <person name="Rohde M."/>
            <person name="Goker M."/>
            <person name="Woyke T."/>
            <person name="Bristow J."/>
            <person name="Eisen J.A."/>
            <person name="Markowitz V."/>
            <person name="Hugenholtz P."/>
            <person name="Kyrpides N.C."/>
            <person name="Klenk H.P."/>
            <person name="Lucas S."/>
        </authorList>
    </citation>
    <scope>NUCLEOTIDE SEQUENCE [LARGE SCALE GENOMIC DNA]</scope>
    <source>
        <strain evidence="3">ATCC 35417 / DSM 20613 / JCM 6297 / CCUG 15421 / P 36-108</strain>
    </source>
</reference>
<protein>
    <recommendedName>
        <fullName evidence="4">Xylanase</fullName>
    </recommendedName>
</protein>
<evidence type="ECO:0000313" key="2">
    <source>
        <dbReference type="EMBL" id="ADV44169.1"/>
    </source>
</evidence>
<dbReference type="PATRIC" id="fig|693979.3.peg.2309"/>
<evidence type="ECO:0000313" key="3">
    <source>
        <dbReference type="Proteomes" id="UP000008630"/>
    </source>
</evidence>
<reference key="1">
    <citation type="submission" date="2010-11" db="EMBL/GenBank/DDBJ databases">
        <title>The complete genome of Bacteroides helcogenes P 36-108.</title>
        <authorList>
            <consortium name="US DOE Joint Genome Institute (JGI-PGF)"/>
            <person name="Lucas S."/>
            <person name="Copeland A."/>
            <person name="Lapidus A."/>
            <person name="Bruce D."/>
            <person name="Goodwin L."/>
            <person name="Pitluck S."/>
            <person name="Kyrpides N."/>
            <person name="Mavromatis K."/>
            <person name="Ivanova N."/>
            <person name="Zeytun A."/>
            <person name="Brettin T."/>
            <person name="Detter J.C."/>
            <person name="Tapia R."/>
            <person name="Han C."/>
            <person name="Land M."/>
            <person name="Hauser L."/>
            <person name="Markowitz V."/>
            <person name="Cheng J.-F."/>
            <person name="Hugenholtz P."/>
            <person name="Woyke T."/>
            <person name="Wu D."/>
            <person name="Gronow S."/>
            <person name="Wellnitz S."/>
            <person name="Brambilla E."/>
            <person name="Klenk H.-P."/>
            <person name="Eisen J.A."/>
        </authorList>
    </citation>
    <scope>NUCLEOTIDE SEQUENCE</scope>
    <source>
        <strain>P 36-108</strain>
    </source>
</reference>
<accession>E6SSA1</accession>
<dbReference type="STRING" id="693979.Bache_2200"/>
<sequence>MKVMTKLMFSALCAAAVMASASAQDKSVMLSNGIKYVDVPYVAHTLEVDGPEELIINCDEVDCTTLVEYILAESLTPKQANGDISESAFADNLQKIRYRDGKIDGYTSRLHYIADWINNGVRNGFLKDMSASYCSDTEKLSISYMSSHPEQYKQLTNSKENVAKMKEIEKSLSGQTVHYLPKADLPVKGMPWIKDGDIIAIATNTPGLDVAHLGIAFYVNGKLTLLHASSTQKKVVVSKVALSQMLQDNSKWTGIRVLRMKK</sequence>
<dbReference type="EMBL" id="CP002352">
    <property type="protein sequence ID" value="ADV44169.1"/>
    <property type="molecule type" value="Genomic_DNA"/>
</dbReference>
<dbReference type="AlphaFoldDB" id="E6SSA1"/>
<dbReference type="KEGG" id="bhl:Bache_2200"/>
<proteinExistence type="predicted"/>
<dbReference type="Gene3D" id="1.10.3670.10">
    <property type="entry name" value="Putative xylanase like domain"/>
    <property type="match status" value="1"/>
</dbReference>
<keyword evidence="1" id="KW-0732">Signal</keyword>
<dbReference type="InterPro" id="IPR038765">
    <property type="entry name" value="Papain-like_cys_pep_sf"/>
</dbReference>
<dbReference type="Proteomes" id="UP000008630">
    <property type="component" value="Chromosome"/>
</dbReference>
<evidence type="ECO:0000256" key="1">
    <source>
        <dbReference type="SAM" id="SignalP"/>
    </source>
</evidence>
<dbReference type="RefSeq" id="WP_013547760.1">
    <property type="nucleotide sequence ID" value="NC_014933.1"/>
</dbReference>
<organism evidence="2 3">
    <name type="scientific">Bacteroides helcogenes (strain ATCC 35417 / DSM 20613 / JCM 6297 / CCUG 15421 / P 36-108)</name>
    <dbReference type="NCBI Taxonomy" id="693979"/>
    <lineage>
        <taxon>Bacteria</taxon>
        <taxon>Pseudomonadati</taxon>
        <taxon>Bacteroidota</taxon>
        <taxon>Bacteroidia</taxon>
        <taxon>Bacteroidales</taxon>
        <taxon>Bacteroidaceae</taxon>
        <taxon>Bacteroides</taxon>
    </lineage>
</organism>
<keyword evidence="3" id="KW-1185">Reference proteome</keyword>
<evidence type="ECO:0008006" key="4">
    <source>
        <dbReference type="Google" id="ProtNLM"/>
    </source>
</evidence>
<dbReference type="eggNOG" id="COG0657">
    <property type="taxonomic scope" value="Bacteria"/>
</dbReference>
<dbReference type="Pfam" id="PF07313">
    <property type="entry name" value="AmiA-like"/>
    <property type="match status" value="1"/>
</dbReference>
<dbReference type="SUPFAM" id="SSF54001">
    <property type="entry name" value="Cysteine proteinases"/>
    <property type="match status" value="1"/>
</dbReference>
<name>E6SSA1_BACT6</name>
<dbReference type="InterPro" id="IPR010846">
    <property type="entry name" value="AmiA-like"/>
</dbReference>